<organism evidence="9 11">
    <name type="scientific">Alteromonas stellipolaris</name>
    <dbReference type="NCBI Taxonomy" id="233316"/>
    <lineage>
        <taxon>Bacteria</taxon>
        <taxon>Pseudomonadati</taxon>
        <taxon>Pseudomonadota</taxon>
        <taxon>Gammaproteobacteria</taxon>
        <taxon>Alteromonadales</taxon>
        <taxon>Alteromonadaceae</taxon>
        <taxon>Alteromonas/Salinimonas group</taxon>
        <taxon>Alteromonas</taxon>
    </lineage>
</organism>
<keyword evidence="6 7" id="KW-0472">Membrane</keyword>
<dbReference type="InterPro" id="IPR001712">
    <property type="entry name" value="T3SS_FHIPEP"/>
</dbReference>
<feature type="transmembrane region" description="Helical" evidence="7">
    <location>
        <begin position="209"/>
        <end position="229"/>
    </location>
</feature>
<evidence type="ECO:0000313" key="11">
    <source>
        <dbReference type="Proteomes" id="UP001170717"/>
    </source>
</evidence>
<evidence type="ECO:0000313" key="8">
    <source>
        <dbReference type="EMBL" id="AMJ74428.1"/>
    </source>
</evidence>
<accession>A0AAW7Z7I0</accession>
<keyword evidence="4 7" id="KW-0812">Transmembrane</keyword>
<evidence type="ECO:0000256" key="2">
    <source>
        <dbReference type="ARBA" id="ARBA00008835"/>
    </source>
</evidence>
<dbReference type="PRINTS" id="PR00949">
    <property type="entry name" value="TYPE3IMAPROT"/>
</dbReference>
<keyword evidence="9" id="KW-0282">Flagellum</keyword>
<evidence type="ECO:0000256" key="1">
    <source>
        <dbReference type="ARBA" id="ARBA00004651"/>
    </source>
</evidence>
<dbReference type="PROSITE" id="PS00994">
    <property type="entry name" value="FHIPEP"/>
    <property type="match status" value="1"/>
</dbReference>
<dbReference type="KEGG" id="asq:AVL57_10910"/>
<keyword evidence="9" id="KW-0969">Cilium</keyword>
<dbReference type="InterPro" id="IPR042194">
    <property type="entry name" value="FHIPEP_1"/>
</dbReference>
<dbReference type="InterPro" id="IPR042196">
    <property type="entry name" value="FHIPEP_4"/>
</dbReference>
<evidence type="ECO:0000256" key="3">
    <source>
        <dbReference type="ARBA" id="ARBA00022475"/>
    </source>
</evidence>
<evidence type="ECO:0000256" key="7">
    <source>
        <dbReference type="RuleBase" id="RU364093"/>
    </source>
</evidence>
<feature type="transmembrane region" description="Helical" evidence="7">
    <location>
        <begin position="71"/>
        <end position="91"/>
    </location>
</feature>
<keyword evidence="9" id="KW-0966">Cell projection</keyword>
<dbReference type="Gene3D" id="3.40.50.12790">
    <property type="entry name" value="FHIPEP family, domain 4"/>
    <property type="match status" value="1"/>
</dbReference>
<feature type="transmembrane region" description="Helical" evidence="7">
    <location>
        <begin position="21"/>
        <end position="40"/>
    </location>
</feature>
<dbReference type="InterPro" id="IPR042193">
    <property type="entry name" value="FHIPEP_3"/>
</dbReference>
<gene>
    <name evidence="7 9" type="primary">flhA</name>
    <name evidence="8" type="ORF">AVL57_10910</name>
    <name evidence="9" type="ORF">Q4527_16840</name>
</gene>
<dbReference type="PIRSF" id="PIRSF005419">
    <property type="entry name" value="FlhA"/>
    <property type="match status" value="1"/>
</dbReference>
<comment type="similarity">
    <text evidence="2 7">Belongs to the FHIPEP (flagella/HR/invasion proteins export pore) family.</text>
</comment>
<dbReference type="AlphaFoldDB" id="A0AAW7Z7I0"/>
<evidence type="ECO:0000256" key="5">
    <source>
        <dbReference type="ARBA" id="ARBA00022989"/>
    </source>
</evidence>
<comment type="function">
    <text evidence="7">Required for formation of the rod structure of the flagellar apparatus. Together with FliI and FliH, may constitute the export apparatus of flagellin.</text>
</comment>
<feature type="transmembrane region" description="Helical" evidence="7">
    <location>
        <begin position="111"/>
        <end position="138"/>
    </location>
</feature>
<keyword evidence="7" id="KW-0813">Transport</keyword>
<dbReference type="EMBL" id="CP013926">
    <property type="protein sequence ID" value="AMJ74428.1"/>
    <property type="molecule type" value="Genomic_DNA"/>
</dbReference>
<dbReference type="PANTHER" id="PTHR30161:SF1">
    <property type="entry name" value="FLAGELLAR BIOSYNTHESIS PROTEIN FLHA-RELATED"/>
    <property type="match status" value="1"/>
</dbReference>
<dbReference type="GO" id="GO:0044780">
    <property type="term" value="P:bacterial-type flagellum assembly"/>
    <property type="evidence" value="ECO:0007669"/>
    <property type="project" value="InterPro"/>
</dbReference>
<keyword evidence="7" id="KW-1005">Bacterial flagellum biogenesis</keyword>
<dbReference type="GO" id="GO:0005886">
    <property type="term" value="C:plasma membrane"/>
    <property type="evidence" value="ECO:0007669"/>
    <property type="project" value="UniProtKB-SubCell"/>
</dbReference>
<keyword evidence="7" id="KW-1006">Bacterial flagellum protein export</keyword>
<keyword evidence="7" id="KW-0653">Protein transport</keyword>
<evidence type="ECO:0000313" key="10">
    <source>
        <dbReference type="Proteomes" id="UP000056750"/>
    </source>
</evidence>
<keyword evidence="10" id="KW-1185">Reference proteome</keyword>
<sequence>MQLSGYLQRFDKSQLQNITSGLGAPIVLLAIMGMVILPMPPFLLDVLFSFNIALSLVIILVAVLTQKPVDFGIFPLVLLIATVLRLALNVASTRVVLLYGHEGGDAAGKVIEAFGAVVIGGNYAVGVVVFAILLIINFKVVTAGAGRISEVSARFTLDAMPGKQMAIDADLNAGYIDQDQARARREEITAEADFYGSMDGASKFVKGDAVAGLFIMLINIVGGLFIGMIQHGLSFGNAIEVYTILTIGDGLVAQIPSLLLSVATAIIVTRENETQEMGKEIRSQLGNSQALYIASGVLFVMGIIPGMPHLAFIGFSVLIAGYAYWQGVAAKREAEKPKTPANIVKDDTVAPEIKELGWDDVQHVDTIGLEVGYRLIPLVDKSQGGELLTRIKGVRKKLSQELGFLIPPVHIRDNLDLEPNLYTIAMLGVTIGDAQISHDEELAINPGQVFGKLEGRATKDPAFGLDAVWIKPNKREHAQTLGYTVVDAATVVATHLSQLLTNNAYQLLGHEEAQQLLDMLAKQHPKLVEGLVPDILPLSTIVKVLQTLLFEGVPIRDMRTIVQTLSEYGPRSQDPDVLVSAVRIALKRLITQEITQGAKEIPVITLAPELEQMLHQSLQAGGEDGAGIEPGLADKLQKSLQQASQQQELEGEPAVLLTSGMLRPVLSRFLKYSVAGLHVLSYQEVPDDKQIKIVSSVGQ</sequence>
<dbReference type="GeneID" id="83258257"/>
<reference evidence="8 10" key="1">
    <citation type="submission" date="2015-12" db="EMBL/GenBank/DDBJ databases">
        <title>Intraspecies pangenome expansion in the marine bacterium Alteromonas.</title>
        <authorList>
            <person name="Lopez-Perez M."/>
            <person name="Rodriguez-Valera F."/>
        </authorList>
    </citation>
    <scope>NUCLEOTIDE SEQUENCE [LARGE SCALE GENOMIC DNA]</scope>
    <source>
        <strain evidence="8 10">LMG 21861</strain>
    </source>
</reference>
<dbReference type="Proteomes" id="UP001170717">
    <property type="component" value="Unassembled WGS sequence"/>
</dbReference>
<evidence type="ECO:0000313" key="9">
    <source>
        <dbReference type="EMBL" id="MDO6579071.1"/>
    </source>
</evidence>
<protein>
    <recommendedName>
        <fullName evidence="7">Flagellar biosynthesis protein FlhA</fullName>
    </recommendedName>
</protein>
<keyword evidence="3 7" id="KW-1003">Cell membrane</keyword>
<dbReference type="NCBIfam" id="TIGR01398">
    <property type="entry name" value="FlhA"/>
    <property type="match status" value="1"/>
</dbReference>
<comment type="subcellular location">
    <subcellularLocation>
        <location evidence="1 7">Cell membrane</location>
        <topology evidence="1 7">Multi-pass membrane protein</topology>
    </subcellularLocation>
</comment>
<dbReference type="Gene3D" id="3.40.30.60">
    <property type="entry name" value="FHIPEP family, domain 1"/>
    <property type="match status" value="1"/>
</dbReference>
<dbReference type="GO" id="GO:0009306">
    <property type="term" value="P:protein secretion"/>
    <property type="evidence" value="ECO:0007669"/>
    <property type="project" value="InterPro"/>
</dbReference>
<dbReference type="Gene3D" id="1.10.8.540">
    <property type="entry name" value="FHIPEP family, domain 3"/>
    <property type="match status" value="1"/>
</dbReference>
<dbReference type="Pfam" id="PF00771">
    <property type="entry name" value="FHIPEP"/>
    <property type="match status" value="1"/>
</dbReference>
<dbReference type="Proteomes" id="UP000056750">
    <property type="component" value="Chromosome"/>
</dbReference>
<dbReference type="RefSeq" id="WP_013785092.1">
    <property type="nucleotide sequence ID" value="NZ_CANLMS010000002.1"/>
</dbReference>
<proteinExistence type="inferred from homology"/>
<evidence type="ECO:0000256" key="6">
    <source>
        <dbReference type="ARBA" id="ARBA00023136"/>
    </source>
</evidence>
<feature type="transmembrane region" description="Helical" evidence="7">
    <location>
        <begin position="241"/>
        <end position="268"/>
    </location>
</feature>
<reference evidence="9" key="2">
    <citation type="submission" date="2023-07" db="EMBL/GenBank/DDBJ databases">
        <title>Genome content predicts the carbon catabolic preferences of heterotrophic bacteria.</title>
        <authorList>
            <person name="Gralka M."/>
        </authorList>
    </citation>
    <scope>NUCLEOTIDE SEQUENCE</scope>
    <source>
        <strain evidence="9">F2M12</strain>
    </source>
</reference>
<evidence type="ECO:0000256" key="4">
    <source>
        <dbReference type="ARBA" id="ARBA00022692"/>
    </source>
</evidence>
<dbReference type="InterPro" id="IPR025505">
    <property type="entry name" value="FHIPEP_CS"/>
</dbReference>
<feature type="transmembrane region" description="Helical" evidence="7">
    <location>
        <begin position="46"/>
        <end position="64"/>
    </location>
</feature>
<dbReference type="EMBL" id="JAUOQI010000015">
    <property type="protein sequence ID" value="MDO6579071.1"/>
    <property type="molecule type" value="Genomic_DNA"/>
</dbReference>
<feature type="transmembrane region" description="Helical" evidence="7">
    <location>
        <begin position="289"/>
        <end position="304"/>
    </location>
</feature>
<dbReference type="PANTHER" id="PTHR30161">
    <property type="entry name" value="FLAGELLAR EXPORT PROTEIN, MEMBRANE FLHA SUBUNIT-RELATED"/>
    <property type="match status" value="1"/>
</dbReference>
<name>A0AAW7Z7I0_9ALTE</name>
<keyword evidence="5 7" id="KW-1133">Transmembrane helix</keyword>
<dbReference type="InterPro" id="IPR006301">
    <property type="entry name" value="FlhA"/>
</dbReference>